<dbReference type="EMBL" id="CM015723">
    <property type="protein sequence ID" value="KAF3696399.1"/>
    <property type="molecule type" value="Genomic_DNA"/>
</dbReference>
<name>A0A6G1Q1Q8_CHAAH</name>
<sequence>MNKWLFIVFVKHSPAPASVEVKVLIWKPRDESSRCRNELTAWKAEPPNH</sequence>
<accession>A0A6G1Q1Q8</accession>
<organism evidence="1 2">
    <name type="scientific">Channa argus</name>
    <name type="common">Northern snakehead</name>
    <name type="synonym">Ophicephalus argus</name>
    <dbReference type="NCBI Taxonomy" id="215402"/>
    <lineage>
        <taxon>Eukaryota</taxon>
        <taxon>Metazoa</taxon>
        <taxon>Chordata</taxon>
        <taxon>Craniata</taxon>
        <taxon>Vertebrata</taxon>
        <taxon>Euteleostomi</taxon>
        <taxon>Actinopterygii</taxon>
        <taxon>Neopterygii</taxon>
        <taxon>Teleostei</taxon>
        <taxon>Neoteleostei</taxon>
        <taxon>Acanthomorphata</taxon>
        <taxon>Anabantaria</taxon>
        <taxon>Anabantiformes</taxon>
        <taxon>Channoidei</taxon>
        <taxon>Channidae</taxon>
        <taxon>Channa</taxon>
    </lineage>
</organism>
<reference evidence="2" key="2">
    <citation type="submission" date="2019-02" db="EMBL/GenBank/DDBJ databases">
        <title>Opniocepnalus argus Var Kimnra genome.</title>
        <authorList>
            <person name="Zhou C."/>
            <person name="Xiao S."/>
        </authorList>
    </citation>
    <scope>NUCLEOTIDE SEQUENCE [LARGE SCALE GENOMIC DNA]</scope>
</reference>
<proteinExistence type="predicted"/>
<evidence type="ECO:0000313" key="1">
    <source>
        <dbReference type="EMBL" id="KAF3696399.1"/>
    </source>
</evidence>
<evidence type="ECO:0000313" key="2">
    <source>
        <dbReference type="Proteomes" id="UP000503349"/>
    </source>
</evidence>
<dbReference type="Proteomes" id="UP000503349">
    <property type="component" value="Chromosome 12"/>
</dbReference>
<protein>
    <submittedName>
        <fullName evidence="1">Uncharacterized protein</fullName>
    </submittedName>
</protein>
<gene>
    <name evidence="1" type="ORF">EXN66_Car012077</name>
</gene>
<reference evidence="1 2" key="1">
    <citation type="submission" date="2019-02" db="EMBL/GenBank/DDBJ databases">
        <title>Opniocepnalus argus genome.</title>
        <authorList>
            <person name="Zhou C."/>
            <person name="Xiao S."/>
        </authorList>
    </citation>
    <scope>NUCLEOTIDE SEQUENCE [LARGE SCALE GENOMIC DNA]</scope>
    <source>
        <strain evidence="1">OARG1902GOOAL</strain>
        <tissue evidence="1">Muscle</tissue>
    </source>
</reference>
<keyword evidence="2" id="KW-1185">Reference proteome</keyword>
<dbReference type="AlphaFoldDB" id="A0A6G1Q1Q8"/>